<dbReference type="PANTHER" id="PTHR13620">
    <property type="entry name" value="3-5 EXONUCLEASE"/>
    <property type="match status" value="1"/>
</dbReference>
<evidence type="ECO:0000256" key="1">
    <source>
        <dbReference type="ARBA" id="ARBA00022722"/>
    </source>
</evidence>
<gene>
    <name evidence="4" type="ORF">MtrunA17_Chr7g0241391</name>
</gene>
<dbReference type="Proteomes" id="UP000265566">
    <property type="component" value="Chromosome 7"/>
</dbReference>
<evidence type="ECO:0000256" key="2">
    <source>
        <dbReference type="ARBA" id="ARBA00022801"/>
    </source>
</evidence>
<dbReference type="Gene3D" id="3.30.420.10">
    <property type="entry name" value="Ribonuclease H-like superfamily/Ribonuclease H"/>
    <property type="match status" value="1"/>
</dbReference>
<dbReference type="PANTHER" id="PTHR13620:SF105">
    <property type="entry name" value="OS01G0737700 PROTEIN"/>
    <property type="match status" value="1"/>
</dbReference>
<dbReference type="CDD" id="cd06141">
    <property type="entry name" value="WRN_exo"/>
    <property type="match status" value="1"/>
</dbReference>
<proteinExistence type="predicted"/>
<keyword evidence="1" id="KW-0540">Nuclease</keyword>
<evidence type="ECO:0000259" key="3">
    <source>
        <dbReference type="Pfam" id="PF01612"/>
    </source>
</evidence>
<accession>A0A396GZ28</accession>
<keyword evidence="4" id="KW-0547">Nucleotide-binding</keyword>
<dbReference type="InterPro" id="IPR002562">
    <property type="entry name" value="3'-5'_exonuclease_dom"/>
</dbReference>
<organism evidence="4 5">
    <name type="scientific">Medicago truncatula</name>
    <name type="common">Barrel medic</name>
    <name type="synonym">Medicago tribuloides</name>
    <dbReference type="NCBI Taxonomy" id="3880"/>
    <lineage>
        <taxon>Eukaryota</taxon>
        <taxon>Viridiplantae</taxon>
        <taxon>Streptophyta</taxon>
        <taxon>Embryophyta</taxon>
        <taxon>Tracheophyta</taxon>
        <taxon>Spermatophyta</taxon>
        <taxon>Magnoliopsida</taxon>
        <taxon>eudicotyledons</taxon>
        <taxon>Gunneridae</taxon>
        <taxon>Pentapetalae</taxon>
        <taxon>rosids</taxon>
        <taxon>fabids</taxon>
        <taxon>Fabales</taxon>
        <taxon>Fabaceae</taxon>
        <taxon>Papilionoideae</taxon>
        <taxon>50 kb inversion clade</taxon>
        <taxon>NPAAA clade</taxon>
        <taxon>Hologalegina</taxon>
        <taxon>IRL clade</taxon>
        <taxon>Trifolieae</taxon>
        <taxon>Medicago</taxon>
    </lineage>
</organism>
<dbReference type="Gramene" id="rna40841">
    <property type="protein sequence ID" value="RHN46359.1"/>
    <property type="gene ID" value="gene40841"/>
</dbReference>
<dbReference type="GO" id="GO:0003678">
    <property type="term" value="F:DNA helicase activity"/>
    <property type="evidence" value="ECO:0007669"/>
    <property type="project" value="UniProtKB-EC"/>
</dbReference>
<dbReference type="InterPro" id="IPR012337">
    <property type="entry name" value="RNaseH-like_sf"/>
</dbReference>
<keyword evidence="4" id="KW-0067">ATP-binding</keyword>
<evidence type="ECO:0000313" key="5">
    <source>
        <dbReference type="Proteomes" id="UP000265566"/>
    </source>
</evidence>
<protein>
    <submittedName>
        <fullName evidence="4">Putative DNA helicase</fullName>
        <ecNumber evidence="4">3.6.4.12</ecNumber>
    </submittedName>
</protein>
<name>A0A396GZ28_MEDTR</name>
<dbReference type="InterPro" id="IPR036397">
    <property type="entry name" value="RNaseH_sf"/>
</dbReference>
<dbReference type="SUPFAM" id="SSF53098">
    <property type="entry name" value="Ribonuclease H-like"/>
    <property type="match status" value="1"/>
</dbReference>
<dbReference type="GO" id="GO:0003676">
    <property type="term" value="F:nucleic acid binding"/>
    <property type="evidence" value="ECO:0007669"/>
    <property type="project" value="InterPro"/>
</dbReference>
<sequence>MRNSNPTPTPMVPTPYLITIVDYHLPYNTHKLYDITIDSNRKIQTLLTSSPDHVDAWFIENLILSFPSPIIGLHIKRSQSNSAATLQLCINNFCLVFQIIHSPYVCASLSNYLASPHNRFIGIGIKADVVKLLEDHGLHLANYVDLRNLASQVLGDREILRSSELKTFAECLLGKIVEKPHNISMSRWDSQLLSADQVKYATVDAFVSFEIGCRLYSRQT</sequence>
<dbReference type="GO" id="GO:0008408">
    <property type="term" value="F:3'-5' exonuclease activity"/>
    <property type="evidence" value="ECO:0007669"/>
    <property type="project" value="InterPro"/>
</dbReference>
<dbReference type="Pfam" id="PF01612">
    <property type="entry name" value="DNA_pol_A_exo1"/>
    <property type="match status" value="1"/>
</dbReference>
<feature type="domain" description="3'-5' exonuclease" evidence="3">
    <location>
        <begin position="81"/>
        <end position="211"/>
    </location>
</feature>
<dbReference type="OrthoDB" id="1391025at2759"/>
<dbReference type="GO" id="GO:0006139">
    <property type="term" value="P:nucleobase-containing compound metabolic process"/>
    <property type="evidence" value="ECO:0007669"/>
    <property type="project" value="InterPro"/>
</dbReference>
<reference evidence="5" key="1">
    <citation type="journal article" date="2018" name="Nat. Plants">
        <title>Whole-genome landscape of Medicago truncatula symbiotic genes.</title>
        <authorList>
            <person name="Pecrix Y."/>
            <person name="Staton S.E."/>
            <person name="Sallet E."/>
            <person name="Lelandais-Briere C."/>
            <person name="Moreau S."/>
            <person name="Carrere S."/>
            <person name="Blein T."/>
            <person name="Jardinaud M.F."/>
            <person name="Latrasse D."/>
            <person name="Zouine M."/>
            <person name="Zahm M."/>
            <person name="Kreplak J."/>
            <person name="Mayjonade B."/>
            <person name="Satge C."/>
            <person name="Perez M."/>
            <person name="Cauet S."/>
            <person name="Marande W."/>
            <person name="Chantry-Darmon C."/>
            <person name="Lopez-Roques C."/>
            <person name="Bouchez O."/>
            <person name="Berard A."/>
            <person name="Debelle F."/>
            <person name="Munos S."/>
            <person name="Bendahmane A."/>
            <person name="Berges H."/>
            <person name="Niebel A."/>
            <person name="Buitink J."/>
            <person name="Frugier F."/>
            <person name="Benhamed M."/>
            <person name="Crespi M."/>
            <person name="Gouzy J."/>
            <person name="Gamas P."/>
        </authorList>
    </citation>
    <scope>NUCLEOTIDE SEQUENCE [LARGE SCALE GENOMIC DNA]</scope>
    <source>
        <strain evidence="5">cv. Jemalong A17</strain>
    </source>
</reference>
<evidence type="ECO:0000313" key="4">
    <source>
        <dbReference type="EMBL" id="RHN46359.1"/>
    </source>
</evidence>
<dbReference type="EMBL" id="PSQE01000007">
    <property type="protein sequence ID" value="RHN46359.1"/>
    <property type="molecule type" value="Genomic_DNA"/>
</dbReference>
<dbReference type="InterPro" id="IPR051132">
    <property type="entry name" value="3-5_Exonuclease_domain"/>
</dbReference>
<dbReference type="EC" id="3.6.4.12" evidence="4"/>
<keyword evidence="2 4" id="KW-0378">Hydrolase</keyword>
<keyword evidence="4" id="KW-0347">Helicase</keyword>
<comment type="caution">
    <text evidence="4">The sequence shown here is derived from an EMBL/GenBank/DDBJ whole genome shotgun (WGS) entry which is preliminary data.</text>
</comment>
<dbReference type="AlphaFoldDB" id="A0A396GZ28"/>